<reference evidence="2 3" key="1">
    <citation type="submission" date="2015-01" db="EMBL/GenBank/DDBJ databases">
        <title>Genome of allotetraploid Gossypium barbadense reveals genomic plasticity and fiber elongation in cotton evolution.</title>
        <authorList>
            <person name="Chen X."/>
            <person name="Liu X."/>
            <person name="Zhao B."/>
            <person name="Zheng H."/>
            <person name="Hu Y."/>
            <person name="Lu G."/>
            <person name="Yang C."/>
            <person name="Chen J."/>
            <person name="Shan C."/>
            <person name="Zhang L."/>
            <person name="Zhou Y."/>
            <person name="Wang L."/>
            <person name="Guo W."/>
            <person name="Bai Y."/>
            <person name="Ruan J."/>
            <person name="Shangguan X."/>
            <person name="Mao Y."/>
            <person name="Jiang J."/>
            <person name="Zhu Y."/>
            <person name="Lei J."/>
            <person name="Kang H."/>
            <person name="Chen S."/>
            <person name="He X."/>
            <person name="Wang R."/>
            <person name="Wang Y."/>
            <person name="Chen J."/>
            <person name="Wang L."/>
            <person name="Yu S."/>
            <person name="Wang B."/>
            <person name="Wei J."/>
            <person name="Song S."/>
            <person name="Lu X."/>
            <person name="Gao Z."/>
            <person name="Gu W."/>
            <person name="Deng X."/>
            <person name="Ma D."/>
            <person name="Wang S."/>
            <person name="Liang W."/>
            <person name="Fang L."/>
            <person name="Cai C."/>
            <person name="Zhu X."/>
            <person name="Zhou B."/>
            <person name="Zhang Y."/>
            <person name="Chen Z."/>
            <person name="Xu S."/>
            <person name="Zhu R."/>
            <person name="Wang S."/>
            <person name="Zhang T."/>
            <person name="Zhao G."/>
        </authorList>
    </citation>
    <scope>NUCLEOTIDE SEQUENCE [LARGE SCALE GENOMIC DNA]</scope>
    <source>
        <strain evidence="3">cv. Xinhai21</strain>
        <tissue evidence="2">Leaf</tissue>
    </source>
</reference>
<keyword evidence="1" id="KW-0472">Membrane</keyword>
<keyword evidence="1" id="KW-1133">Transmembrane helix</keyword>
<evidence type="ECO:0000256" key="1">
    <source>
        <dbReference type="SAM" id="Phobius"/>
    </source>
</evidence>
<evidence type="ECO:0000313" key="2">
    <source>
        <dbReference type="EMBL" id="PPR94803.1"/>
    </source>
</evidence>
<proteinExistence type="predicted"/>
<dbReference type="AlphaFoldDB" id="A0A2P5WUR4"/>
<accession>A0A2P5WUR4</accession>
<name>A0A2P5WUR4_GOSBA</name>
<protein>
    <submittedName>
        <fullName evidence="2">Uncharacterized protein</fullName>
    </submittedName>
</protein>
<feature type="transmembrane region" description="Helical" evidence="1">
    <location>
        <begin position="64"/>
        <end position="84"/>
    </location>
</feature>
<dbReference type="EMBL" id="KZ666438">
    <property type="protein sequence ID" value="PPR94803.1"/>
    <property type="molecule type" value="Genomic_DNA"/>
</dbReference>
<keyword evidence="1" id="KW-0812">Transmembrane</keyword>
<organism evidence="2 3">
    <name type="scientific">Gossypium barbadense</name>
    <name type="common">Sea Island cotton</name>
    <name type="synonym">Hibiscus barbadensis</name>
    <dbReference type="NCBI Taxonomy" id="3634"/>
    <lineage>
        <taxon>Eukaryota</taxon>
        <taxon>Viridiplantae</taxon>
        <taxon>Streptophyta</taxon>
        <taxon>Embryophyta</taxon>
        <taxon>Tracheophyta</taxon>
        <taxon>Spermatophyta</taxon>
        <taxon>Magnoliopsida</taxon>
        <taxon>eudicotyledons</taxon>
        <taxon>Gunneridae</taxon>
        <taxon>Pentapetalae</taxon>
        <taxon>rosids</taxon>
        <taxon>malvids</taxon>
        <taxon>Malvales</taxon>
        <taxon>Malvaceae</taxon>
        <taxon>Malvoideae</taxon>
        <taxon>Gossypium</taxon>
    </lineage>
</organism>
<evidence type="ECO:0000313" key="3">
    <source>
        <dbReference type="Proteomes" id="UP000239757"/>
    </source>
</evidence>
<sequence length="104" mass="11794">MLNLFEDPTRRKTFISLECGQDKADMVARQVELVCSNIGCSSCRVTDVHRHVSTCNFEDSGIVLLHWATFIWLMVTTFIFLDCFKSVASPKGVRSSAEGWLLYI</sequence>
<gene>
    <name evidence="2" type="ORF">GOBAR_AA25867</name>
</gene>
<dbReference type="Proteomes" id="UP000239757">
    <property type="component" value="Unassembled WGS sequence"/>
</dbReference>